<keyword evidence="5 8" id="KW-1133">Transmembrane helix</keyword>
<evidence type="ECO:0000256" key="4">
    <source>
        <dbReference type="ARBA" id="ARBA00022692"/>
    </source>
</evidence>
<gene>
    <name evidence="9" type="ORF">EV356DRAFT_532403</name>
</gene>
<comment type="subcellular location">
    <subcellularLocation>
        <location evidence="1">Membrane</location>
        <topology evidence="1">Multi-pass membrane protein</topology>
    </subcellularLocation>
</comment>
<keyword evidence="4 8" id="KW-0812">Transmembrane</keyword>
<dbReference type="InterPro" id="IPR045035">
    <property type="entry name" value="YSL-like"/>
</dbReference>
<keyword evidence="6 8" id="KW-0472">Membrane</keyword>
<dbReference type="AlphaFoldDB" id="A0A6A6HA06"/>
<feature type="transmembrane region" description="Helical" evidence="8">
    <location>
        <begin position="123"/>
        <end position="148"/>
    </location>
</feature>
<feature type="transmembrane region" description="Helical" evidence="8">
    <location>
        <begin position="91"/>
        <end position="111"/>
    </location>
</feature>
<evidence type="ECO:0000313" key="10">
    <source>
        <dbReference type="Proteomes" id="UP000800092"/>
    </source>
</evidence>
<feature type="transmembrane region" description="Helical" evidence="8">
    <location>
        <begin position="168"/>
        <end position="186"/>
    </location>
</feature>
<feature type="transmembrane region" description="Helical" evidence="8">
    <location>
        <begin position="681"/>
        <end position="704"/>
    </location>
</feature>
<sequence>MTTTASFSTSLGNTRSPQSLLNSFSNIRGSTILEHSLPDDPQPYDHSHPSTTLGSQETTIHHFTLRALLVGLAIGVLICFCNIYFGLQTGWGSSMSLQGSLMGFAIFKFLGPRLRLPFTPVENVLVQSVASALGSMSLGCGFAGIIPALEFLLKKSEGAPIELEVGRLMAWSLGVSLFGSVFAISLRKQMIVRERLKFPTGTATALLIRILHGKADEKPNGNSDAATRDEYEARGLLRHIDQVQSDHTVQDFDDVENDEGQLTTEESHEVQDNMQHNRREKYIRILVQASGVSAIYTILAYFVPQVRHIPIFGPSMASNWLWTLNPSPAYLGQGVIMGPTTTFHMLLGAIVGWGILSPMSKHKGWAPGSIDDWEQGSKGWIMWISLAILLADSLTNLCWLILKPLAKFVHRQSHYFREHAKNFGNWRSLILLQNIGHFWPTSLQPRSVSPKVPVTSPSSSGGPDRDAPPQQLVSNTMVSFLLPLALSICVLFVHLSFGAYIPVFLSLLATMLALLASLMGMRATGETDICPASGISKLTQLVFALITSKENPNSVVINLLAGTISDSGASQASDLMQDLKTGHLLHASPKAQFYGQLIGSILGVVISPIVYRLYVRVYELPSRLFEIPGAYVWIFSARLLTGKGLPPMAAQCALAAGLITILITTFRIYLGSHSSAKVRNLQAYVPGGIAFAVGIYITPSYSIPRAIGGGLKWLLLRNHVGEDVSIIVAASGLILGEGVFSMVDLGLASLQIPHF</sequence>
<keyword evidence="10" id="KW-1185">Reference proteome</keyword>
<feature type="transmembrane region" description="Helical" evidence="8">
    <location>
        <begin position="593"/>
        <end position="614"/>
    </location>
</feature>
<feature type="region of interest" description="Disordered" evidence="7">
    <location>
        <begin position="445"/>
        <end position="468"/>
    </location>
</feature>
<keyword evidence="3" id="KW-0813">Transport</keyword>
<feature type="transmembrane region" description="Helical" evidence="8">
    <location>
        <begin position="282"/>
        <end position="303"/>
    </location>
</feature>
<dbReference type="PANTHER" id="PTHR31645:SF0">
    <property type="entry name" value="OLIGOPEPTIDE TRANSPORTER YGL114W-RELATED"/>
    <property type="match status" value="1"/>
</dbReference>
<evidence type="ECO:0000256" key="7">
    <source>
        <dbReference type="SAM" id="MobiDB-lite"/>
    </source>
</evidence>
<dbReference type="NCBIfam" id="TIGR00728">
    <property type="entry name" value="OPT_sfam"/>
    <property type="match status" value="1"/>
</dbReference>
<feature type="compositionally biased region" description="Low complexity" evidence="7">
    <location>
        <begin position="447"/>
        <end position="460"/>
    </location>
</feature>
<feature type="transmembrane region" description="Helical" evidence="8">
    <location>
        <begin position="724"/>
        <end position="747"/>
    </location>
</feature>
<reference evidence="9" key="1">
    <citation type="journal article" date="2020" name="Stud. Mycol.">
        <title>101 Dothideomycetes genomes: a test case for predicting lifestyles and emergence of pathogens.</title>
        <authorList>
            <person name="Haridas S."/>
            <person name="Albert R."/>
            <person name="Binder M."/>
            <person name="Bloem J."/>
            <person name="Labutti K."/>
            <person name="Salamov A."/>
            <person name="Andreopoulos B."/>
            <person name="Baker S."/>
            <person name="Barry K."/>
            <person name="Bills G."/>
            <person name="Bluhm B."/>
            <person name="Cannon C."/>
            <person name="Castanera R."/>
            <person name="Culley D."/>
            <person name="Daum C."/>
            <person name="Ezra D."/>
            <person name="Gonzalez J."/>
            <person name="Henrissat B."/>
            <person name="Kuo A."/>
            <person name="Liang C."/>
            <person name="Lipzen A."/>
            <person name="Lutzoni F."/>
            <person name="Magnuson J."/>
            <person name="Mondo S."/>
            <person name="Nolan M."/>
            <person name="Ohm R."/>
            <person name="Pangilinan J."/>
            <person name="Park H.-J."/>
            <person name="Ramirez L."/>
            <person name="Alfaro M."/>
            <person name="Sun H."/>
            <person name="Tritt A."/>
            <person name="Yoshinaga Y."/>
            <person name="Zwiers L.-H."/>
            <person name="Turgeon B."/>
            <person name="Goodwin S."/>
            <person name="Spatafora J."/>
            <person name="Crous P."/>
            <person name="Grigoriev I."/>
        </authorList>
    </citation>
    <scope>NUCLEOTIDE SEQUENCE</scope>
    <source>
        <strain evidence="9">Tuck. ex Michener</strain>
    </source>
</reference>
<protein>
    <submittedName>
        <fullName evidence="9">OPT superfamily oligopeptide transporter</fullName>
    </submittedName>
</protein>
<name>A0A6A6HA06_VIRVR</name>
<dbReference type="PANTHER" id="PTHR31645">
    <property type="entry name" value="OLIGOPEPTIDE TRANSPORTER YGL114W-RELATED"/>
    <property type="match status" value="1"/>
</dbReference>
<proteinExistence type="inferred from homology"/>
<comment type="similarity">
    <text evidence="2">Belongs to the oligopeptide OPT transporter family.</text>
</comment>
<dbReference type="Pfam" id="PF03169">
    <property type="entry name" value="OPT"/>
    <property type="match status" value="1"/>
</dbReference>
<dbReference type="InterPro" id="IPR004813">
    <property type="entry name" value="OPT"/>
</dbReference>
<evidence type="ECO:0000256" key="6">
    <source>
        <dbReference type="ARBA" id="ARBA00023136"/>
    </source>
</evidence>
<accession>A0A6A6HA06</accession>
<dbReference type="Proteomes" id="UP000800092">
    <property type="component" value="Unassembled WGS sequence"/>
</dbReference>
<feature type="transmembrane region" description="Helical" evidence="8">
    <location>
        <begin position="648"/>
        <end position="669"/>
    </location>
</feature>
<evidence type="ECO:0000256" key="8">
    <source>
        <dbReference type="SAM" id="Phobius"/>
    </source>
</evidence>
<feature type="transmembrane region" description="Helical" evidence="8">
    <location>
        <begin position="472"/>
        <end position="493"/>
    </location>
</feature>
<dbReference type="GO" id="GO:0035673">
    <property type="term" value="F:oligopeptide transmembrane transporter activity"/>
    <property type="evidence" value="ECO:0007669"/>
    <property type="project" value="InterPro"/>
</dbReference>
<dbReference type="EMBL" id="ML991795">
    <property type="protein sequence ID" value="KAF2234852.1"/>
    <property type="molecule type" value="Genomic_DNA"/>
</dbReference>
<feature type="transmembrane region" description="Helical" evidence="8">
    <location>
        <begin position="380"/>
        <end position="402"/>
    </location>
</feature>
<dbReference type="OrthoDB" id="627262at2759"/>
<evidence type="ECO:0000313" key="9">
    <source>
        <dbReference type="EMBL" id="KAF2234852.1"/>
    </source>
</evidence>
<evidence type="ECO:0000256" key="3">
    <source>
        <dbReference type="ARBA" id="ARBA00022448"/>
    </source>
</evidence>
<evidence type="ECO:0000256" key="1">
    <source>
        <dbReference type="ARBA" id="ARBA00004141"/>
    </source>
</evidence>
<evidence type="ECO:0000256" key="2">
    <source>
        <dbReference type="ARBA" id="ARBA00008807"/>
    </source>
</evidence>
<evidence type="ECO:0000256" key="5">
    <source>
        <dbReference type="ARBA" id="ARBA00022989"/>
    </source>
</evidence>
<dbReference type="GO" id="GO:0000329">
    <property type="term" value="C:fungal-type vacuole membrane"/>
    <property type="evidence" value="ECO:0007669"/>
    <property type="project" value="TreeGrafter"/>
</dbReference>
<organism evidence="9 10">
    <name type="scientific">Viridothelium virens</name>
    <name type="common">Speckled blister lichen</name>
    <name type="synonym">Trypethelium virens</name>
    <dbReference type="NCBI Taxonomy" id="1048519"/>
    <lineage>
        <taxon>Eukaryota</taxon>
        <taxon>Fungi</taxon>
        <taxon>Dikarya</taxon>
        <taxon>Ascomycota</taxon>
        <taxon>Pezizomycotina</taxon>
        <taxon>Dothideomycetes</taxon>
        <taxon>Dothideomycetes incertae sedis</taxon>
        <taxon>Trypetheliales</taxon>
        <taxon>Trypetheliaceae</taxon>
        <taxon>Viridothelium</taxon>
    </lineage>
</organism>
<feature type="transmembrane region" description="Helical" evidence="8">
    <location>
        <begin position="63"/>
        <end position="85"/>
    </location>
</feature>
<feature type="transmembrane region" description="Helical" evidence="8">
    <location>
        <begin position="499"/>
        <end position="519"/>
    </location>
</feature>